<proteinExistence type="predicted"/>
<feature type="transmembrane region" description="Helical" evidence="6">
    <location>
        <begin position="45"/>
        <end position="64"/>
    </location>
</feature>
<feature type="transmembrane region" description="Helical" evidence="6">
    <location>
        <begin position="126"/>
        <end position="147"/>
    </location>
</feature>
<gene>
    <name evidence="7" type="ORF">SAMN02745207_03139</name>
</gene>
<dbReference type="STRING" id="1121316.SAMN02745207_03139"/>
<evidence type="ECO:0000313" key="8">
    <source>
        <dbReference type="Proteomes" id="UP000184447"/>
    </source>
</evidence>
<protein>
    <submittedName>
        <fullName evidence="7">Ribose transport system permease protein</fullName>
    </submittedName>
</protein>
<name>A0A1M5WUH7_9CLOT</name>
<evidence type="ECO:0000313" key="7">
    <source>
        <dbReference type="EMBL" id="SHH91141.1"/>
    </source>
</evidence>
<feature type="transmembrane region" description="Helical" evidence="6">
    <location>
        <begin position="99"/>
        <end position="119"/>
    </location>
</feature>
<dbReference type="CDD" id="cd06579">
    <property type="entry name" value="TM_PBP1_transp_AraH_like"/>
    <property type="match status" value="1"/>
</dbReference>
<accession>A0A1M5WUH7</accession>
<dbReference type="RefSeq" id="WP_084133604.1">
    <property type="nucleotide sequence ID" value="NZ_FQXM01000020.1"/>
</dbReference>
<dbReference type="AlphaFoldDB" id="A0A1M5WUH7"/>
<feature type="transmembrane region" description="Helical" evidence="6">
    <location>
        <begin position="219"/>
        <end position="241"/>
    </location>
</feature>
<dbReference type="EMBL" id="FQXM01000020">
    <property type="protein sequence ID" value="SHH91141.1"/>
    <property type="molecule type" value="Genomic_DNA"/>
</dbReference>
<keyword evidence="2" id="KW-1003">Cell membrane</keyword>
<reference evidence="7 8" key="1">
    <citation type="submission" date="2016-11" db="EMBL/GenBank/DDBJ databases">
        <authorList>
            <person name="Jaros S."/>
            <person name="Januszkiewicz K."/>
            <person name="Wedrychowicz H."/>
        </authorList>
    </citation>
    <scope>NUCLEOTIDE SEQUENCE [LARGE SCALE GENOMIC DNA]</scope>
    <source>
        <strain evidence="7 8">DSM 8605</strain>
    </source>
</reference>
<keyword evidence="3 6" id="KW-0812">Transmembrane</keyword>
<keyword evidence="8" id="KW-1185">Reference proteome</keyword>
<sequence>MNSEVVVSKNKMFNITKNIKDLGILVGLLVMGIVFSMLSENFLTINNILTIALQTAVIAILAIGETYVIITSGIDLSVGSILAVSGVVTGKLLVNGVPIWISVIAGLLVGGFCGFLNGFSITKLGIAPFIATLGMMSIARGSAYVITGAMPISGLPEKFYFIGGGSIGIIPVPVILMFLLALLFGFLLRKTEFGRYVYCLGSNEDAAILSGINVNKTKVWVYVISGVMAATAGIMLASRLVSAQSTAGVGYELDAIAAAIIGGTSPLGGAGKVRETIVGAFIIGTLRNGLTILRVNSFWQQIAIGFVIILAVYADTLRRKKSAKVK</sequence>
<dbReference type="Proteomes" id="UP000184447">
    <property type="component" value="Unassembled WGS sequence"/>
</dbReference>
<dbReference type="PANTHER" id="PTHR32196:SF72">
    <property type="entry name" value="RIBOSE IMPORT PERMEASE PROTEIN RBSC"/>
    <property type="match status" value="1"/>
</dbReference>
<dbReference type="GO" id="GO:0022857">
    <property type="term" value="F:transmembrane transporter activity"/>
    <property type="evidence" value="ECO:0007669"/>
    <property type="project" value="InterPro"/>
</dbReference>
<dbReference type="GO" id="GO:0005886">
    <property type="term" value="C:plasma membrane"/>
    <property type="evidence" value="ECO:0007669"/>
    <property type="project" value="UniProtKB-SubCell"/>
</dbReference>
<feature type="transmembrane region" description="Helical" evidence="6">
    <location>
        <begin position="159"/>
        <end position="188"/>
    </location>
</feature>
<evidence type="ECO:0000256" key="3">
    <source>
        <dbReference type="ARBA" id="ARBA00022692"/>
    </source>
</evidence>
<keyword evidence="5 6" id="KW-0472">Membrane</keyword>
<evidence type="ECO:0000256" key="4">
    <source>
        <dbReference type="ARBA" id="ARBA00022989"/>
    </source>
</evidence>
<evidence type="ECO:0000256" key="1">
    <source>
        <dbReference type="ARBA" id="ARBA00004651"/>
    </source>
</evidence>
<keyword evidence="4 6" id="KW-1133">Transmembrane helix</keyword>
<dbReference type="InterPro" id="IPR001851">
    <property type="entry name" value="ABC_transp_permease"/>
</dbReference>
<evidence type="ECO:0000256" key="2">
    <source>
        <dbReference type="ARBA" id="ARBA00022475"/>
    </source>
</evidence>
<organism evidence="7 8">
    <name type="scientific">Clostridium grantii DSM 8605</name>
    <dbReference type="NCBI Taxonomy" id="1121316"/>
    <lineage>
        <taxon>Bacteria</taxon>
        <taxon>Bacillati</taxon>
        <taxon>Bacillota</taxon>
        <taxon>Clostridia</taxon>
        <taxon>Eubacteriales</taxon>
        <taxon>Clostridiaceae</taxon>
        <taxon>Clostridium</taxon>
    </lineage>
</organism>
<evidence type="ECO:0000256" key="5">
    <source>
        <dbReference type="ARBA" id="ARBA00023136"/>
    </source>
</evidence>
<comment type="subcellular location">
    <subcellularLocation>
        <location evidence="1">Cell membrane</location>
        <topology evidence="1">Multi-pass membrane protein</topology>
    </subcellularLocation>
</comment>
<feature type="transmembrane region" description="Helical" evidence="6">
    <location>
        <begin position="21"/>
        <end position="39"/>
    </location>
</feature>
<dbReference type="Pfam" id="PF02653">
    <property type="entry name" value="BPD_transp_2"/>
    <property type="match status" value="1"/>
</dbReference>
<dbReference type="PANTHER" id="PTHR32196">
    <property type="entry name" value="ABC TRANSPORTER PERMEASE PROTEIN YPHD-RELATED-RELATED"/>
    <property type="match status" value="1"/>
</dbReference>
<feature type="transmembrane region" description="Helical" evidence="6">
    <location>
        <begin position="298"/>
        <end position="317"/>
    </location>
</feature>
<evidence type="ECO:0000256" key="6">
    <source>
        <dbReference type="SAM" id="Phobius"/>
    </source>
</evidence>
<feature type="transmembrane region" description="Helical" evidence="6">
    <location>
        <begin position="76"/>
        <end position="93"/>
    </location>
</feature>